<evidence type="ECO:0000256" key="3">
    <source>
        <dbReference type="ARBA" id="ARBA00066372"/>
    </source>
</evidence>
<evidence type="ECO:0000313" key="7">
    <source>
        <dbReference type="Proteomes" id="UP000247483"/>
    </source>
</evidence>
<dbReference type="InterPro" id="IPR048011">
    <property type="entry name" value="NTP-PPase_MazG-like_C"/>
</dbReference>
<keyword evidence="6" id="KW-0378">Hydrolase</keyword>
<dbReference type="Pfam" id="PF03819">
    <property type="entry name" value="MazG"/>
    <property type="match status" value="2"/>
</dbReference>
<dbReference type="GO" id="GO:0046047">
    <property type="term" value="P:TTP catabolic process"/>
    <property type="evidence" value="ECO:0007669"/>
    <property type="project" value="TreeGrafter"/>
</dbReference>
<dbReference type="NCBIfam" id="TIGR00444">
    <property type="entry name" value="mazG"/>
    <property type="match status" value="1"/>
</dbReference>
<dbReference type="InterPro" id="IPR004518">
    <property type="entry name" value="MazG-like_dom"/>
</dbReference>
<evidence type="ECO:0000259" key="5">
    <source>
        <dbReference type="Pfam" id="PF03819"/>
    </source>
</evidence>
<dbReference type="FunFam" id="1.10.287.1080:FF:000001">
    <property type="entry name" value="Nucleoside triphosphate pyrophosphohydrolase"/>
    <property type="match status" value="1"/>
</dbReference>
<dbReference type="Proteomes" id="UP000247483">
    <property type="component" value="Unassembled WGS sequence"/>
</dbReference>
<dbReference type="CDD" id="cd11528">
    <property type="entry name" value="NTP-PPase_MazG_Nterm"/>
    <property type="match status" value="1"/>
</dbReference>
<comment type="similarity">
    <text evidence="2">Belongs to the nucleoside triphosphate pyrophosphohydrolase family.</text>
</comment>
<dbReference type="FunFam" id="1.10.287.1080:FF:000003">
    <property type="entry name" value="Nucleoside triphosphate pyrophosphohydrolase"/>
    <property type="match status" value="1"/>
</dbReference>
<evidence type="ECO:0000256" key="4">
    <source>
        <dbReference type="ARBA" id="ARBA00074799"/>
    </source>
</evidence>
<organism evidence="6 7">
    <name type="scientific">Gilliamella apicola</name>
    <dbReference type="NCBI Taxonomy" id="1196095"/>
    <lineage>
        <taxon>Bacteria</taxon>
        <taxon>Pseudomonadati</taxon>
        <taxon>Pseudomonadota</taxon>
        <taxon>Gammaproteobacteria</taxon>
        <taxon>Orbales</taxon>
        <taxon>Orbaceae</taxon>
        <taxon>Gilliamella</taxon>
    </lineage>
</organism>
<dbReference type="GO" id="GO:0006950">
    <property type="term" value="P:response to stress"/>
    <property type="evidence" value="ECO:0007669"/>
    <property type="project" value="UniProtKB-ARBA"/>
</dbReference>
<dbReference type="Gene3D" id="1.10.287.1080">
    <property type="entry name" value="MazG-like"/>
    <property type="match status" value="2"/>
</dbReference>
<name>A0A2V4DTH7_9GAMM</name>
<dbReference type="GO" id="GO:0046076">
    <property type="term" value="P:dTTP catabolic process"/>
    <property type="evidence" value="ECO:0007669"/>
    <property type="project" value="TreeGrafter"/>
</dbReference>
<feature type="domain" description="NTP pyrophosphohydrolase MazG-like" evidence="5">
    <location>
        <begin position="39"/>
        <end position="112"/>
    </location>
</feature>
<feature type="domain" description="NTP pyrophosphohydrolase MazG-like" evidence="5">
    <location>
        <begin position="172"/>
        <end position="237"/>
    </location>
</feature>
<protein>
    <recommendedName>
        <fullName evidence="4">Nucleoside triphosphate pyrophosphohydrolase</fullName>
        <ecNumber evidence="3">3.6.1.8</ecNumber>
    </recommendedName>
</protein>
<dbReference type="SUPFAM" id="SSF101386">
    <property type="entry name" value="all-alpha NTP pyrophosphatases"/>
    <property type="match status" value="2"/>
</dbReference>
<sequence length="277" mass="32204">MLVNDYYFVRDIVNQLERLQAITKQLRNPIKGCEWDSKQTFDSLKSYTLEETYEVLDAIEKKDMVELKSELGDLLFQIVFYADLASEQGFFNFDDICQTVADKLVSRHPHVFSNNTTIKPNWEQLKQQERDKRAQYSLLDDIPTAIPALMKAEKIQKRCASVGFDWNELQPVIAKVKEEINEVEQELAQSTIDQSKVAEEMGDLLFATVNLARHLKVKSELCLQNANNKFIRRFKQVESLLKQKNHNLVDATLEEMEDAWQIVKQTEKLPSEVKQND</sequence>
<dbReference type="GO" id="GO:0046061">
    <property type="term" value="P:dATP catabolic process"/>
    <property type="evidence" value="ECO:0007669"/>
    <property type="project" value="TreeGrafter"/>
</dbReference>
<proteinExistence type="inferred from homology"/>
<dbReference type="PANTHER" id="PTHR30522:SF0">
    <property type="entry name" value="NUCLEOSIDE TRIPHOSPHATE PYROPHOSPHOHYDROLASE"/>
    <property type="match status" value="1"/>
</dbReference>
<dbReference type="PANTHER" id="PTHR30522">
    <property type="entry name" value="NUCLEOSIDE TRIPHOSPHATE PYROPHOSPHOHYDROLASE"/>
    <property type="match status" value="1"/>
</dbReference>
<accession>A0A2V4DTH7</accession>
<reference evidence="6 7" key="1">
    <citation type="submission" date="2018-05" db="EMBL/GenBank/DDBJ databases">
        <title>Reference genomes for bee gut microbiota database.</title>
        <authorList>
            <person name="Ellegaard K.M."/>
        </authorList>
    </citation>
    <scope>NUCLEOTIDE SEQUENCE [LARGE SCALE GENOMIC DNA]</scope>
    <source>
        <strain evidence="6 7">ESL0177</strain>
    </source>
</reference>
<dbReference type="GO" id="GO:0046081">
    <property type="term" value="P:dUTP catabolic process"/>
    <property type="evidence" value="ECO:0007669"/>
    <property type="project" value="TreeGrafter"/>
</dbReference>
<dbReference type="EMBL" id="QGLP01000006">
    <property type="protein sequence ID" value="PXZ03523.1"/>
    <property type="molecule type" value="Genomic_DNA"/>
</dbReference>
<dbReference type="InterPro" id="IPR011551">
    <property type="entry name" value="NTP_PyrPHydrolase_MazG"/>
</dbReference>
<comment type="caution">
    <text evidence="6">The sequence shown here is derived from an EMBL/GenBank/DDBJ whole genome shotgun (WGS) entry which is preliminary data.</text>
</comment>
<evidence type="ECO:0000313" key="6">
    <source>
        <dbReference type="EMBL" id="PXZ03523.1"/>
    </source>
</evidence>
<dbReference type="GO" id="GO:0047693">
    <property type="term" value="F:ATP diphosphatase activity"/>
    <property type="evidence" value="ECO:0007669"/>
    <property type="project" value="UniProtKB-EC"/>
</dbReference>
<comment type="catalytic activity">
    <reaction evidence="1">
        <text>ATP + H2O = AMP + diphosphate + H(+)</text>
        <dbReference type="Rhea" id="RHEA:14245"/>
        <dbReference type="ChEBI" id="CHEBI:15377"/>
        <dbReference type="ChEBI" id="CHEBI:15378"/>
        <dbReference type="ChEBI" id="CHEBI:30616"/>
        <dbReference type="ChEBI" id="CHEBI:33019"/>
        <dbReference type="ChEBI" id="CHEBI:456215"/>
        <dbReference type="EC" id="3.6.1.8"/>
    </reaction>
</comment>
<dbReference type="GO" id="GO:0046052">
    <property type="term" value="P:UTP catabolic process"/>
    <property type="evidence" value="ECO:0007669"/>
    <property type="project" value="TreeGrafter"/>
</dbReference>
<dbReference type="EC" id="3.6.1.8" evidence="3"/>
<dbReference type="NCBIfam" id="NF007113">
    <property type="entry name" value="PRK09562.1"/>
    <property type="match status" value="1"/>
</dbReference>
<gene>
    <name evidence="6" type="ORF">DKK79_11840</name>
</gene>
<evidence type="ECO:0000256" key="1">
    <source>
        <dbReference type="ARBA" id="ARBA00052141"/>
    </source>
</evidence>
<evidence type="ECO:0000256" key="2">
    <source>
        <dbReference type="ARBA" id="ARBA00061115"/>
    </source>
</evidence>
<dbReference type="CDD" id="cd11529">
    <property type="entry name" value="NTP-PPase_MazG_Cterm"/>
    <property type="match status" value="1"/>
</dbReference>
<dbReference type="AlphaFoldDB" id="A0A2V4DTH7"/>
<dbReference type="GO" id="GO:0006203">
    <property type="term" value="P:dGTP catabolic process"/>
    <property type="evidence" value="ECO:0007669"/>
    <property type="project" value="TreeGrafter"/>
</dbReference>
<dbReference type="InterPro" id="IPR048015">
    <property type="entry name" value="NTP-PPase_MazG-like_N"/>
</dbReference>